<dbReference type="InterPro" id="IPR012349">
    <property type="entry name" value="Split_barrel_FMN-bd"/>
</dbReference>
<proteinExistence type="predicted"/>
<sequence length="166" mass="18857">MTDEIAKLYEMIEDLDVAMMTTRRRDGHLVSRAMSTQKAAPGADLWFVTSNATHKLDELIEDPHVNLAYYKDRTREWISVSGIATVTQDRATIAQLFAEDWKVWFGREGDSRHGTPDDPRIVLIGVEVHSAMFLEVDKPQPVVLFELVKGWITGKPAELGKMHHIQ</sequence>
<dbReference type="Pfam" id="PF16242">
    <property type="entry name" value="Pyrid_ox_like"/>
    <property type="match status" value="1"/>
</dbReference>
<name>A0A6M4GTV8_9PROT</name>
<dbReference type="EMBL" id="CP053069">
    <property type="protein sequence ID" value="QJR10750.1"/>
    <property type="molecule type" value="Genomic_DNA"/>
</dbReference>
<dbReference type="InterPro" id="IPR052917">
    <property type="entry name" value="Stress-Dev_Protein"/>
</dbReference>
<evidence type="ECO:0000313" key="3">
    <source>
        <dbReference type="Proteomes" id="UP000501534"/>
    </source>
</evidence>
<evidence type="ECO:0000259" key="1">
    <source>
        <dbReference type="Pfam" id="PF16242"/>
    </source>
</evidence>
<dbReference type="PANTHER" id="PTHR34818:SF1">
    <property type="entry name" value="PROTEIN BLI-3"/>
    <property type="match status" value="1"/>
</dbReference>
<protein>
    <recommendedName>
        <fullName evidence="1">General stress protein FMN-binding split barrel domain-containing protein</fullName>
    </recommendedName>
</protein>
<evidence type="ECO:0000313" key="2">
    <source>
        <dbReference type="EMBL" id="QJR10750.1"/>
    </source>
</evidence>
<dbReference type="Gene3D" id="2.30.110.10">
    <property type="entry name" value="Electron Transport, Fmn-binding Protein, Chain A"/>
    <property type="match status" value="1"/>
</dbReference>
<keyword evidence="3" id="KW-1185">Reference proteome</keyword>
<dbReference type="KEGG" id="uru:DSM104443_01819"/>
<feature type="domain" description="General stress protein FMN-binding split barrel" evidence="1">
    <location>
        <begin position="3"/>
        <end position="155"/>
    </location>
</feature>
<accession>A0A6M4GTV8</accession>
<dbReference type="RefSeq" id="WP_171091521.1">
    <property type="nucleotide sequence ID" value="NZ_CP053069.1"/>
</dbReference>
<dbReference type="Proteomes" id="UP000501534">
    <property type="component" value="Chromosome"/>
</dbReference>
<dbReference type="AlphaFoldDB" id="A0A6M4GTV8"/>
<reference evidence="2 3" key="1">
    <citation type="submission" date="2020-04" db="EMBL/GenBank/DDBJ databases">
        <title>Usitatibacter rugosus gen. nov., sp. nov. and Usitatibacter palustris sp. nov., novel members of Usitatibacteraceae fam. nov. within the order Nitrosomonadales isolated from soil.</title>
        <authorList>
            <person name="Huber K.J."/>
            <person name="Neumann-Schaal M."/>
            <person name="Geppert A."/>
            <person name="Luckner M."/>
            <person name="Wanner G."/>
            <person name="Overmann J."/>
        </authorList>
    </citation>
    <scope>NUCLEOTIDE SEQUENCE [LARGE SCALE GENOMIC DNA]</scope>
    <source>
        <strain evidence="2 3">0125_3</strain>
    </source>
</reference>
<gene>
    <name evidence="2" type="ORF">DSM104443_01819</name>
</gene>
<dbReference type="SUPFAM" id="SSF50475">
    <property type="entry name" value="FMN-binding split barrel"/>
    <property type="match status" value="1"/>
</dbReference>
<dbReference type="PANTHER" id="PTHR34818">
    <property type="entry name" value="PROTEIN BLI-3"/>
    <property type="match status" value="1"/>
</dbReference>
<organism evidence="2 3">
    <name type="scientific">Usitatibacter rugosus</name>
    <dbReference type="NCBI Taxonomy" id="2732067"/>
    <lineage>
        <taxon>Bacteria</taxon>
        <taxon>Pseudomonadati</taxon>
        <taxon>Pseudomonadota</taxon>
        <taxon>Betaproteobacteria</taxon>
        <taxon>Nitrosomonadales</taxon>
        <taxon>Usitatibacteraceae</taxon>
        <taxon>Usitatibacter</taxon>
    </lineage>
</organism>
<dbReference type="InterPro" id="IPR038725">
    <property type="entry name" value="YdaG_split_barrel_FMN-bd"/>
</dbReference>